<name>A0AAV1I8D8_9CHLO</name>
<comment type="caution">
    <text evidence="2">The sequence shown here is derived from an EMBL/GenBank/DDBJ whole genome shotgun (WGS) entry which is preliminary data.</text>
</comment>
<feature type="region of interest" description="Disordered" evidence="1">
    <location>
        <begin position="1"/>
        <end position="48"/>
    </location>
</feature>
<evidence type="ECO:0000313" key="3">
    <source>
        <dbReference type="Proteomes" id="UP001314263"/>
    </source>
</evidence>
<dbReference type="Proteomes" id="UP001314263">
    <property type="component" value="Unassembled WGS sequence"/>
</dbReference>
<evidence type="ECO:0000256" key="1">
    <source>
        <dbReference type="SAM" id="MobiDB-lite"/>
    </source>
</evidence>
<dbReference type="EMBL" id="CAUYUE010000009">
    <property type="protein sequence ID" value="CAK0783616.1"/>
    <property type="molecule type" value="Genomic_DNA"/>
</dbReference>
<protein>
    <submittedName>
        <fullName evidence="2">Uncharacterized protein</fullName>
    </submittedName>
</protein>
<reference evidence="2 3" key="1">
    <citation type="submission" date="2023-10" db="EMBL/GenBank/DDBJ databases">
        <authorList>
            <person name="Maclean D."/>
            <person name="Macfadyen A."/>
        </authorList>
    </citation>
    <scope>NUCLEOTIDE SEQUENCE [LARGE SCALE GENOMIC DNA]</scope>
</reference>
<accession>A0AAV1I8D8</accession>
<keyword evidence="3" id="KW-1185">Reference proteome</keyword>
<proteinExistence type="predicted"/>
<evidence type="ECO:0000313" key="2">
    <source>
        <dbReference type="EMBL" id="CAK0783616.1"/>
    </source>
</evidence>
<gene>
    <name evidence="2" type="ORF">CVIRNUC_006815</name>
</gene>
<organism evidence="2 3">
    <name type="scientific">Coccomyxa viridis</name>
    <dbReference type="NCBI Taxonomy" id="1274662"/>
    <lineage>
        <taxon>Eukaryota</taxon>
        <taxon>Viridiplantae</taxon>
        <taxon>Chlorophyta</taxon>
        <taxon>core chlorophytes</taxon>
        <taxon>Trebouxiophyceae</taxon>
        <taxon>Trebouxiophyceae incertae sedis</taxon>
        <taxon>Coccomyxaceae</taxon>
        <taxon>Coccomyxa</taxon>
    </lineage>
</organism>
<dbReference type="AlphaFoldDB" id="A0AAV1I8D8"/>
<sequence length="136" mass="14902">MSTETCLRPEQSHSQGMPSARIHIQGNKDPYSTAHASSSRSCEGKDNSMDVMKDAAGIAYRLRWKLDEKELALYESPLAQYSEPLEICPLVDGQVHLTKVHALKGKGVTHTNPLGVASGSMLYQMAKTDSPSNKQE</sequence>